<dbReference type="InterPro" id="IPR038192">
    <property type="entry name" value="CSTF_C_sf"/>
</dbReference>
<organism evidence="3 4">
    <name type="scientific">Grifola frondosa</name>
    <name type="common">Maitake</name>
    <name type="synonym">Polyporus frondosus</name>
    <dbReference type="NCBI Taxonomy" id="5627"/>
    <lineage>
        <taxon>Eukaryota</taxon>
        <taxon>Fungi</taxon>
        <taxon>Dikarya</taxon>
        <taxon>Basidiomycota</taxon>
        <taxon>Agaricomycotina</taxon>
        <taxon>Agaricomycetes</taxon>
        <taxon>Polyporales</taxon>
        <taxon>Grifolaceae</taxon>
        <taxon>Grifola</taxon>
    </lineage>
</organism>
<dbReference type="AlphaFoldDB" id="A0A1C7LV36"/>
<proteinExistence type="predicted"/>
<feature type="domain" description="Cleavage stimulation factor subunit 2 hinge" evidence="2">
    <location>
        <begin position="5"/>
        <end position="58"/>
    </location>
</feature>
<name>A0A1C7LV36_GRIFR</name>
<keyword evidence="4" id="KW-1185">Reference proteome</keyword>
<protein>
    <recommendedName>
        <fullName evidence="2">Cleavage stimulation factor subunit 2 hinge domain-containing protein</fullName>
    </recommendedName>
</protein>
<dbReference type="Proteomes" id="UP000092993">
    <property type="component" value="Unassembled WGS sequence"/>
</dbReference>
<reference evidence="3 4" key="1">
    <citation type="submission" date="2016-03" db="EMBL/GenBank/DDBJ databases">
        <title>Whole genome sequencing of Grifola frondosa 9006-11.</title>
        <authorList>
            <person name="Min B."/>
            <person name="Park H."/>
            <person name="Kim J.-G."/>
            <person name="Cho H."/>
            <person name="Oh Y.-L."/>
            <person name="Kong W.-S."/>
            <person name="Choi I.-G."/>
        </authorList>
    </citation>
    <scope>NUCLEOTIDE SEQUENCE [LARGE SCALE GENOMIC DNA]</scope>
    <source>
        <strain evidence="3 4">9006-11</strain>
    </source>
</reference>
<evidence type="ECO:0000259" key="2">
    <source>
        <dbReference type="Pfam" id="PF14327"/>
    </source>
</evidence>
<feature type="compositionally biased region" description="Pro residues" evidence="1">
    <location>
        <begin position="132"/>
        <end position="141"/>
    </location>
</feature>
<comment type="caution">
    <text evidence="3">The sequence shown here is derived from an EMBL/GenBank/DDBJ whole genome shotgun (WGS) entry which is preliminary data.</text>
</comment>
<dbReference type="OrthoDB" id="272703at2759"/>
<evidence type="ECO:0000256" key="1">
    <source>
        <dbReference type="SAM" id="MobiDB-lite"/>
    </source>
</evidence>
<dbReference type="STRING" id="5627.A0A1C7LV36"/>
<evidence type="ECO:0000313" key="3">
    <source>
        <dbReference type="EMBL" id="OBZ68500.1"/>
    </source>
</evidence>
<evidence type="ECO:0000313" key="4">
    <source>
        <dbReference type="Proteomes" id="UP000092993"/>
    </source>
</evidence>
<dbReference type="EMBL" id="LUGG01000020">
    <property type="protein sequence ID" value="OBZ68500.1"/>
    <property type="molecule type" value="Genomic_DNA"/>
</dbReference>
<dbReference type="InterPro" id="IPR025742">
    <property type="entry name" value="CSTF2_hinge"/>
</dbReference>
<sequence>MSAQALQEDQLLELLLQLKKTTPEQARSILNSQPQISYALMAVMVNINAVNMEVVQKTLATYGAIPGSQPQTTAPAAPASMPAAAPAVLAPAVPAIPQHVASQPLYRGGTPTYPPQLPHNVYPQPGYPAIPNPYNVPPPAQIPGFSAQTGASSSASSNRTDPRSAGCPPGGAEGAYHLLSHLSHMLTTPQTLIMRVISMTREEIYKLPYAERENIIKLRSTLGLPT</sequence>
<dbReference type="OMA" id="RVMQMSR"/>
<dbReference type="Gene3D" id="1.10.20.70">
    <property type="entry name" value="Transcription termination and cleavage factor, C-terminal domain"/>
    <property type="match status" value="1"/>
</dbReference>
<gene>
    <name evidence="3" type="ORF">A0H81_11624</name>
</gene>
<accession>A0A1C7LV36</accession>
<feature type="region of interest" description="Disordered" evidence="1">
    <location>
        <begin position="132"/>
        <end position="172"/>
    </location>
</feature>
<dbReference type="Pfam" id="PF14327">
    <property type="entry name" value="CSTF2_hinge"/>
    <property type="match status" value="1"/>
</dbReference>